<feature type="transmembrane region" description="Helical" evidence="1">
    <location>
        <begin position="6"/>
        <end position="26"/>
    </location>
</feature>
<evidence type="ECO:0000256" key="1">
    <source>
        <dbReference type="SAM" id="Phobius"/>
    </source>
</evidence>
<accession>A0A437U9M9</accession>
<evidence type="ECO:0008006" key="4">
    <source>
        <dbReference type="Google" id="ProtNLM"/>
    </source>
</evidence>
<protein>
    <recommendedName>
        <fullName evidence="4">DUF4760 domain-containing protein</fullName>
    </recommendedName>
</protein>
<evidence type="ECO:0000313" key="2">
    <source>
        <dbReference type="EMBL" id="RVU90327.1"/>
    </source>
</evidence>
<keyword evidence="1" id="KW-0812">Transmembrane</keyword>
<keyword evidence="1" id="KW-0472">Membrane</keyword>
<name>A0A437U9M9_9FLAO</name>
<keyword evidence="1" id="KW-1133">Transmembrane helix</keyword>
<proteinExistence type="predicted"/>
<reference evidence="2" key="1">
    <citation type="submission" date="2018-12" db="EMBL/GenBank/DDBJ databases">
        <title>Draft genome sequence of Flaovobacterium columnare ARS1 isolated from channel catfish in Alabama.</title>
        <authorList>
            <person name="Cai W."/>
            <person name="Arias C."/>
        </authorList>
    </citation>
    <scope>NUCLEOTIDE SEQUENCE [LARGE SCALE GENOMIC DNA]</scope>
    <source>
        <strain evidence="2">ARS1</strain>
    </source>
</reference>
<dbReference type="OrthoDB" id="9967182at2"/>
<organism evidence="2 3">
    <name type="scientific">Flavobacterium columnare</name>
    <dbReference type="NCBI Taxonomy" id="996"/>
    <lineage>
        <taxon>Bacteria</taxon>
        <taxon>Pseudomonadati</taxon>
        <taxon>Bacteroidota</taxon>
        <taxon>Flavobacteriia</taxon>
        <taxon>Flavobacteriales</taxon>
        <taxon>Flavobacteriaceae</taxon>
        <taxon>Flavobacterium</taxon>
    </lineage>
</organism>
<keyword evidence="3" id="KW-1185">Reference proteome</keyword>
<dbReference type="RefSeq" id="WP_127823137.1">
    <property type="nucleotide sequence ID" value="NZ_RQSM01000003.1"/>
</dbReference>
<comment type="caution">
    <text evidence="2">The sequence shown here is derived from an EMBL/GenBank/DDBJ whole genome shotgun (WGS) entry which is preliminary data.</text>
</comment>
<gene>
    <name evidence="2" type="ORF">EH230_05090</name>
</gene>
<dbReference type="AlphaFoldDB" id="A0A437U9M9"/>
<evidence type="ECO:0000313" key="3">
    <source>
        <dbReference type="Proteomes" id="UP000288951"/>
    </source>
</evidence>
<dbReference type="EMBL" id="RQSM01000003">
    <property type="protein sequence ID" value="RVU90327.1"/>
    <property type="molecule type" value="Genomic_DNA"/>
</dbReference>
<dbReference type="Proteomes" id="UP000288951">
    <property type="component" value="Unassembled WGS sequence"/>
</dbReference>
<sequence length="143" mass="17806">MDFFIKYWSQIAVIIGLIGYVLKTIFDYKIRNRELRNKYFYELKAKKIIELHSELVEIKIFIDRKSYTEGFHQEVFRKRKALDKYYWESQLYFNKKTQLAFTNFIQGVSYYEIKDFEKEYPNFENDYYLFNKLLLKEFKKEIL</sequence>